<organism evidence="2 3">
    <name type="scientific">Geomonas oryzisoli</name>
    <dbReference type="NCBI Taxonomy" id="2847992"/>
    <lineage>
        <taxon>Bacteria</taxon>
        <taxon>Pseudomonadati</taxon>
        <taxon>Thermodesulfobacteriota</taxon>
        <taxon>Desulfuromonadia</taxon>
        <taxon>Geobacterales</taxon>
        <taxon>Geobacteraceae</taxon>
        <taxon>Geomonas</taxon>
    </lineage>
</organism>
<evidence type="ECO:0000313" key="3">
    <source>
        <dbReference type="Proteomes" id="UP000683557"/>
    </source>
</evidence>
<evidence type="ECO:0000259" key="1">
    <source>
        <dbReference type="Pfam" id="PF02954"/>
    </source>
</evidence>
<proteinExistence type="predicted"/>
<dbReference type="Pfam" id="PF02954">
    <property type="entry name" value="HTH_8"/>
    <property type="match status" value="1"/>
</dbReference>
<evidence type="ECO:0000313" key="2">
    <source>
        <dbReference type="EMBL" id="QWV95135.1"/>
    </source>
</evidence>
<name>A0ABX8J9V6_9BACT</name>
<accession>A0ABX8J9V6</accession>
<reference evidence="2 3" key="1">
    <citation type="submission" date="2021-06" db="EMBL/GenBank/DDBJ databases">
        <title>Gemonas diversity in paddy soil.</title>
        <authorList>
            <person name="Liu G."/>
        </authorList>
    </citation>
    <scope>NUCLEOTIDE SEQUENCE [LARGE SCALE GENOMIC DNA]</scope>
    <source>
        <strain evidence="2 3">RG10</strain>
    </source>
</reference>
<protein>
    <submittedName>
        <fullName evidence="2">Helix-turn-helix domain-containing protein</fullName>
    </submittedName>
</protein>
<sequence>MIGEALQLAGGVKACAAAMLSINRTTLVEKMRRLGMPL</sequence>
<dbReference type="EMBL" id="CP076723">
    <property type="protein sequence ID" value="QWV95135.1"/>
    <property type="molecule type" value="Genomic_DNA"/>
</dbReference>
<keyword evidence="3" id="KW-1185">Reference proteome</keyword>
<dbReference type="InterPro" id="IPR002197">
    <property type="entry name" value="HTH_Fis"/>
</dbReference>
<gene>
    <name evidence="2" type="ORF">KP004_08140</name>
</gene>
<dbReference type="Proteomes" id="UP000683557">
    <property type="component" value="Chromosome"/>
</dbReference>
<feature type="domain" description="DNA binding HTH" evidence="1">
    <location>
        <begin position="1"/>
        <end position="34"/>
    </location>
</feature>